<dbReference type="Pfam" id="PF00203">
    <property type="entry name" value="Ribosomal_S19"/>
    <property type="match status" value="1"/>
</dbReference>
<geneLocation type="mitochondrion" evidence="5"/>
<name>A0A7T6UZQ0_LITUN</name>
<reference evidence="5" key="1">
    <citation type="journal article" date="2021" name="J. Appl. Phycol.">
        <title>Mitochondrial genome of the harmful algal bloom species Odontella regia (Mediophyceae, Bacillariophyta).</title>
        <authorList>
            <person name="Wang Y."/>
            <person name="Chen Y."/>
            <person name="Wang J."/>
            <person name="Liu F."/>
            <person name="Chen N."/>
        </authorList>
    </citation>
    <scope>NUCLEOTIDE SEQUENCE</scope>
</reference>
<dbReference type="GeneID" id="67132405"/>
<comment type="similarity">
    <text evidence="1 4">Belongs to the universal ribosomal protein uS19 family.</text>
</comment>
<dbReference type="HAMAP" id="MF_00531">
    <property type="entry name" value="Ribosomal_uS19"/>
    <property type="match status" value="1"/>
</dbReference>
<dbReference type="GO" id="GO:0005763">
    <property type="term" value="C:mitochondrial small ribosomal subunit"/>
    <property type="evidence" value="ECO:0007669"/>
    <property type="project" value="TreeGrafter"/>
</dbReference>
<evidence type="ECO:0000256" key="1">
    <source>
        <dbReference type="ARBA" id="ARBA00007345"/>
    </source>
</evidence>
<dbReference type="AlphaFoldDB" id="A0A7T6UZQ0"/>
<gene>
    <name evidence="5" type="primary">rps19</name>
</gene>
<dbReference type="SUPFAM" id="SSF54570">
    <property type="entry name" value="Ribosomal protein S19"/>
    <property type="match status" value="1"/>
</dbReference>
<dbReference type="GO" id="GO:0003735">
    <property type="term" value="F:structural constituent of ribosome"/>
    <property type="evidence" value="ECO:0007669"/>
    <property type="project" value="InterPro"/>
</dbReference>
<dbReference type="InterPro" id="IPR023575">
    <property type="entry name" value="Ribosomal_uS19_SF"/>
</dbReference>
<evidence type="ECO:0000256" key="4">
    <source>
        <dbReference type="RuleBase" id="RU003485"/>
    </source>
</evidence>
<dbReference type="EMBL" id="MW023083">
    <property type="protein sequence ID" value="QQJ94658.1"/>
    <property type="molecule type" value="Genomic_DNA"/>
</dbReference>
<accession>A0A7T6UZQ0</accession>
<dbReference type="Gene3D" id="3.30.860.10">
    <property type="entry name" value="30s Ribosomal Protein S19, Chain A"/>
    <property type="match status" value="1"/>
</dbReference>
<proteinExistence type="inferred from homology"/>
<dbReference type="PRINTS" id="PR00975">
    <property type="entry name" value="RIBOSOMALS19"/>
</dbReference>
<dbReference type="PANTHER" id="PTHR11880:SF8">
    <property type="entry name" value="SMALL RIBOSOMAL SUBUNIT PROTEIN US19M"/>
    <property type="match status" value="1"/>
</dbReference>
<dbReference type="GO" id="GO:0000028">
    <property type="term" value="P:ribosomal small subunit assembly"/>
    <property type="evidence" value="ECO:0007669"/>
    <property type="project" value="TreeGrafter"/>
</dbReference>
<dbReference type="GO" id="GO:0006412">
    <property type="term" value="P:translation"/>
    <property type="evidence" value="ECO:0007669"/>
    <property type="project" value="InterPro"/>
</dbReference>
<evidence type="ECO:0000313" key="5">
    <source>
        <dbReference type="EMBL" id="QQJ94658.1"/>
    </source>
</evidence>
<dbReference type="PANTHER" id="PTHR11880">
    <property type="entry name" value="RIBOSOMAL PROTEIN S19P FAMILY MEMBER"/>
    <property type="match status" value="1"/>
</dbReference>
<protein>
    <submittedName>
        <fullName evidence="5">Ribosomal protein S19</fullName>
    </submittedName>
</protein>
<dbReference type="InterPro" id="IPR002222">
    <property type="entry name" value="Ribosomal_uS19"/>
</dbReference>
<dbReference type="RefSeq" id="YP_010139050.1">
    <property type="nucleotide sequence ID" value="NC_056903.1"/>
</dbReference>
<keyword evidence="5" id="KW-0496">Mitochondrion</keyword>
<organism evidence="5">
    <name type="scientific">Lithodesmium undulatum</name>
    <name type="common">Marine centric diatom</name>
    <dbReference type="NCBI Taxonomy" id="59812"/>
    <lineage>
        <taxon>Eukaryota</taxon>
        <taxon>Sar</taxon>
        <taxon>Stramenopiles</taxon>
        <taxon>Ochrophyta</taxon>
        <taxon>Bacillariophyta</taxon>
        <taxon>Mediophyceae</taxon>
        <taxon>Lithodesmiophycidae</taxon>
        <taxon>Lithodesmiales</taxon>
        <taxon>Lithodesmiaceae</taxon>
        <taxon>Lithodesmium</taxon>
    </lineage>
</organism>
<dbReference type="PIRSF" id="PIRSF002144">
    <property type="entry name" value="Ribosomal_S19"/>
    <property type="match status" value="1"/>
</dbReference>
<keyword evidence="3 4" id="KW-0687">Ribonucleoprotein</keyword>
<evidence type="ECO:0000256" key="3">
    <source>
        <dbReference type="ARBA" id="ARBA00023274"/>
    </source>
</evidence>
<sequence length="78" mass="9225">MSRSKWKGPYIKKTNLLKNNKNNSKYRTSTILPSFIGHEIYVHNGQNFLKLLVTEDMVGHKFGELTMTRKFFSFKKKK</sequence>
<keyword evidence="2 4" id="KW-0689">Ribosomal protein</keyword>
<evidence type="ECO:0000256" key="2">
    <source>
        <dbReference type="ARBA" id="ARBA00022980"/>
    </source>
</evidence>